<dbReference type="NCBIfam" id="NF004909">
    <property type="entry name" value="PRK06265.2-5"/>
    <property type="match status" value="1"/>
</dbReference>
<feature type="transmembrane region" description="Helical" evidence="7">
    <location>
        <begin position="37"/>
        <end position="56"/>
    </location>
</feature>
<dbReference type="GO" id="GO:0005886">
    <property type="term" value="C:plasma membrane"/>
    <property type="evidence" value="ECO:0007669"/>
    <property type="project" value="UniProtKB-SubCell"/>
</dbReference>
<reference evidence="8 9" key="1">
    <citation type="submission" date="2020-08" db="EMBL/GenBank/DDBJ databases">
        <title>Bridging the membrane lipid divide: bacteria of the FCB group superphylum have the potential to synthesize archaeal ether lipids.</title>
        <authorList>
            <person name="Villanueva L."/>
            <person name="Von Meijenfeldt F.A.B."/>
            <person name="Westbye A.B."/>
            <person name="Yadav S."/>
            <person name="Hopmans E.C."/>
            <person name="Dutilh B.E."/>
            <person name="Sinninghe Damste J.S."/>
        </authorList>
    </citation>
    <scope>NUCLEOTIDE SEQUENCE [LARGE SCALE GENOMIC DNA]</scope>
    <source>
        <strain evidence="8">NIOZ-UU47</strain>
    </source>
</reference>
<evidence type="ECO:0000256" key="2">
    <source>
        <dbReference type="ARBA" id="ARBA00022448"/>
    </source>
</evidence>
<evidence type="ECO:0000256" key="3">
    <source>
        <dbReference type="ARBA" id="ARBA00022475"/>
    </source>
</evidence>
<sequence length="207" mass="21685">MHISEGILAAPVLIGGGLLTAAGTAVGLRCIDTERIMSVAMLSAAFFVAALIHVPIGPGSIHLILNGLLGMILGWAAFPAILTALLLQAVLFQYGGIVVLGVNTLLQALPAVLCYYVLRPWLVRGGRHQKIAGFLGGFLSVFVSSVLMALSLALTDEGFVQTAKIVVGANIPIMIIEGFITMFAVSFIVKVQPEILVWKSNGHGGVL</sequence>
<evidence type="ECO:0000256" key="7">
    <source>
        <dbReference type="SAM" id="Phobius"/>
    </source>
</evidence>
<evidence type="ECO:0000313" key="9">
    <source>
        <dbReference type="Proteomes" id="UP000614424"/>
    </source>
</evidence>
<keyword evidence="3" id="KW-1003">Cell membrane</keyword>
<keyword evidence="5 7" id="KW-1133">Transmembrane helix</keyword>
<dbReference type="AlphaFoldDB" id="A0A8J6ND33"/>
<dbReference type="Pfam" id="PF01891">
    <property type="entry name" value="CbiM"/>
    <property type="match status" value="1"/>
</dbReference>
<gene>
    <name evidence="8" type="primary">cbiM</name>
    <name evidence="8" type="ORF">H8E41_07460</name>
</gene>
<organism evidence="8 9">
    <name type="scientific">Candidatus Desulfobia pelagia</name>
    <dbReference type="NCBI Taxonomy" id="2841692"/>
    <lineage>
        <taxon>Bacteria</taxon>
        <taxon>Pseudomonadati</taxon>
        <taxon>Thermodesulfobacteriota</taxon>
        <taxon>Desulfobulbia</taxon>
        <taxon>Desulfobulbales</taxon>
        <taxon>Desulfobulbaceae</taxon>
        <taxon>Candidatus Desulfobia</taxon>
    </lineage>
</organism>
<feature type="transmembrane region" description="Helical" evidence="7">
    <location>
        <begin position="97"/>
        <end position="118"/>
    </location>
</feature>
<name>A0A8J6ND33_9BACT</name>
<evidence type="ECO:0000256" key="1">
    <source>
        <dbReference type="ARBA" id="ARBA00004651"/>
    </source>
</evidence>
<dbReference type="EMBL" id="JACNJZ010000101">
    <property type="protein sequence ID" value="MBC8317729.1"/>
    <property type="molecule type" value="Genomic_DNA"/>
</dbReference>
<dbReference type="PANTHER" id="PTHR34229">
    <property type="entry name" value="METAL TRANSPORT PROTEIN HI_1621-RELATED"/>
    <property type="match status" value="1"/>
</dbReference>
<protein>
    <submittedName>
        <fullName evidence="8">Cobalt transporter CbiM</fullName>
    </submittedName>
</protein>
<dbReference type="Gene3D" id="1.10.1760.20">
    <property type="match status" value="1"/>
</dbReference>
<dbReference type="InterPro" id="IPR002751">
    <property type="entry name" value="CbiM/NikMN"/>
</dbReference>
<dbReference type="GO" id="GO:0000041">
    <property type="term" value="P:transition metal ion transport"/>
    <property type="evidence" value="ECO:0007669"/>
    <property type="project" value="InterPro"/>
</dbReference>
<dbReference type="PANTHER" id="PTHR34229:SF1">
    <property type="entry name" value="METAL TRANSPORT PROTEIN HI_1621-RELATED"/>
    <property type="match status" value="1"/>
</dbReference>
<feature type="transmembrane region" description="Helical" evidence="7">
    <location>
        <begin position="165"/>
        <end position="189"/>
    </location>
</feature>
<dbReference type="Proteomes" id="UP000614424">
    <property type="component" value="Unassembled WGS sequence"/>
</dbReference>
<keyword evidence="6 7" id="KW-0472">Membrane</keyword>
<feature type="transmembrane region" description="Helical" evidence="7">
    <location>
        <begin position="130"/>
        <end position="153"/>
    </location>
</feature>
<evidence type="ECO:0000256" key="6">
    <source>
        <dbReference type="ARBA" id="ARBA00023136"/>
    </source>
</evidence>
<evidence type="ECO:0000313" key="8">
    <source>
        <dbReference type="EMBL" id="MBC8317729.1"/>
    </source>
</evidence>
<keyword evidence="2" id="KW-0813">Transport</keyword>
<evidence type="ECO:0000256" key="5">
    <source>
        <dbReference type="ARBA" id="ARBA00022989"/>
    </source>
</evidence>
<comment type="caution">
    <text evidence="8">The sequence shown here is derived from an EMBL/GenBank/DDBJ whole genome shotgun (WGS) entry which is preliminary data.</text>
</comment>
<accession>A0A8J6ND33</accession>
<evidence type="ECO:0000256" key="4">
    <source>
        <dbReference type="ARBA" id="ARBA00022692"/>
    </source>
</evidence>
<proteinExistence type="predicted"/>
<keyword evidence="4 7" id="KW-0812">Transmembrane</keyword>
<feature type="transmembrane region" description="Helical" evidence="7">
    <location>
        <begin position="68"/>
        <end position="91"/>
    </location>
</feature>
<comment type="subcellular location">
    <subcellularLocation>
        <location evidence="1">Cell membrane</location>
        <topology evidence="1">Multi-pass membrane protein</topology>
    </subcellularLocation>
</comment>
<dbReference type="NCBIfam" id="NF004905">
    <property type="entry name" value="PRK06265.1-5"/>
    <property type="match status" value="1"/>
</dbReference>